<evidence type="ECO:0000313" key="2">
    <source>
        <dbReference type="EMBL" id="CCA14274.1"/>
    </source>
</evidence>
<accession>F0VZQ3</accession>
<organism evidence="2">
    <name type="scientific">Albugo laibachii Nc14</name>
    <dbReference type="NCBI Taxonomy" id="890382"/>
    <lineage>
        <taxon>Eukaryota</taxon>
        <taxon>Sar</taxon>
        <taxon>Stramenopiles</taxon>
        <taxon>Oomycota</taxon>
        <taxon>Peronosporomycetes</taxon>
        <taxon>Albuginales</taxon>
        <taxon>Albuginaceae</taxon>
        <taxon>Albugo</taxon>
    </lineage>
</organism>
<proteinExistence type="predicted"/>
<feature type="region of interest" description="Disordered" evidence="1">
    <location>
        <begin position="63"/>
        <end position="91"/>
    </location>
</feature>
<reference evidence="2" key="2">
    <citation type="submission" date="2011-02" db="EMBL/GenBank/DDBJ databases">
        <authorList>
            <person name="MacLean D."/>
        </authorList>
    </citation>
    <scope>NUCLEOTIDE SEQUENCE</scope>
</reference>
<gene>
    <name evidence="2" type="primary">AlNc14C3G382</name>
    <name evidence="2" type="ORF">ALNC14_004170</name>
</gene>
<dbReference type="AlphaFoldDB" id="F0VZQ3"/>
<sequence>MSCDSERSYQSIDCNKLERYRIEEYNSGDNEEECEDTEALDMFEIFELRVGKNVLRAIQKTDEKLHGEEPSSDCAKCSEKKRQPASQYWDDSSRYERPADFSMWRLQFPYLRVRGIQVRFQEDTSRSDFGSPGCEFASGEETFAMDVADNAMDDDRTNKASKKSVYINNLAQ</sequence>
<name>F0VZQ3_9STRA</name>
<evidence type="ECO:0000256" key="1">
    <source>
        <dbReference type="SAM" id="MobiDB-lite"/>
    </source>
</evidence>
<protein>
    <submittedName>
        <fullName evidence="2">AlNc14C3G382 protein</fullName>
    </submittedName>
</protein>
<reference evidence="2" key="1">
    <citation type="journal article" date="2011" name="PLoS Biol.">
        <title>Gene gain and loss during evolution of obligate parasitism in the white rust pathogen of Arabidopsis thaliana.</title>
        <authorList>
            <person name="Kemen E."/>
            <person name="Gardiner A."/>
            <person name="Schultz-Larsen T."/>
            <person name="Kemen A.C."/>
            <person name="Balmuth A.L."/>
            <person name="Robert-Seilaniantz A."/>
            <person name="Bailey K."/>
            <person name="Holub E."/>
            <person name="Studholme D.J."/>
            <person name="Maclean D."/>
            <person name="Jones J.D."/>
        </authorList>
    </citation>
    <scope>NUCLEOTIDE SEQUENCE</scope>
</reference>
<dbReference type="EMBL" id="FR824048">
    <property type="protein sequence ID" value="CCA14274.1"/>
    <property type="molecule type" value="Genomic_DNA"/>
</dbReference>
<dbReference type="HOGENOM" id="CLU_1558060_0_0_1"/>